<dbReference type="AlphaFoldDB" id="E3J7N8"/>
<dbReference type="EMBL" id="CP002299">
    <property type="protein sequence ID" value="ADP79647.1"/>
    <property type="molecule type" value="Genomic_DNA"/>
</dbReference>
<sequence length="135" mass="14502">MARCQHEAVPTNLSHFAINADDVPASRAFYETVFGWRFTAWGPPGFYQIQTGPDDEPGVQGALQQRRTLLPGQVTTGLECTFAVEDVDAVARAVRAAGGTILMDRFTISGVGHLIFFGDPAGNAVGAMQYDPEAE</sequence>
<keyword evidence="3" id="KW-1185">Reference proteome</keyword>
<dbReference type="Proteomes" id="UP000002484">
    <property type="component" value="Chromosome"/>
</dbReference>
<proteinExistence type="predicted"/>
<evidence type="ECO:0000259" key="1">
    <source>
        <dbReference type="PROSITE" id="PS51819"/>
    </source>
</evidence>
<organism evidence="2 3">
    <name type="scientific">Pseudofrankia inefficax (strain DSM 45817 / CECT 9037 / DDB 130130 / EuI1c)</name>
    <name type="common">Frankia inefficax</name>
    <dbReference type="NCBI Taxonomy" id="298654"/>
    <lineage>
        <taxon>Bacteria</taxon>
        <taxon>Bacillati</taxon>
        <taxon>Actinomycetota</taxon>
        <taxon>Actinomycetes</taxon>
        <taxon>Frankiales</taxon>
        <taxon>Frankiaceae</taxon>
        <taxon>Pseudofrankia</taxon>
    </lineage>
</organism>
<evidence type="ECO:0000313" key="3">
    <source>
        <dbReference type="Proteomes" id="UP000002484"/>
    </source>
</evidence>
<dbReference type="PANTHER" id="PTHR33993">
    <property type="entry name" value="GLYOXALASE-RELATED"/>
    <property type="match status" value="1"/>
</dbReference>
<name>E3J7N8_PSEI1</name>
<gene>
    <name evidence="2" type="ordered locus">FraEuI1c_1588</name>
</gene>
<dbReference type="SUPFAM" id="SSF54593">
    <property type="entry name" value="Glyoxalase/Bleomycin resistance protein/Dihydroxybiphenyl dioxygenase"/>
    <property type="match status" value="1"/>
</dbReference>
<dbReference type="InterPro" id="IPR052164">
    <property type="entry name" value="Anthracycline_SecMetBiosynth"/>
</dbReference>
<evidence type="ECO:0000313" key="2">
    <source>
        <dbReference type="EMBL" id="ADP79647.1"/>
    </source>
</evidence>
<protein>
    <submittedName>
        <fullName evidence="2">Glyoxalase/bleomycin resistance protein/dioxygenase</fullName>
    </submittedName>
</protein>
<reference evidence="2 3" key="1">
    <citation type="submission" date="2010-10" db="EMBL/GenBank/DDBJ databases">
        <title>Complete sequence of Frankia sp. EuI1c.</title>
        <authorList>
            <consortium name="US DOE Joint Genome Institute"/>
            <person name="Lucas S."/>
            <person name="Copeland A."/>
            <person name="Lapidus A."/>
            <person name="Cheng J.-F."/>
            <person name="Bruce D."/>
            <person name="Goodwin L."/>
            <person name="Pitluck S."/>
            <person name="Chertkov O."/>
            <person name="Detter J.C."/>
            <person name="Han C."/>
            <person name="Tapia R."/>
            <person name="Land M."/>
            <person name="Hauser L."/>
            <person name="Jeffries C."/>
            <person name="Kyrpides N."/>
            <person name="Ivanova N."/>
            <person name="Mikhailova N."/>
            <person name="Beauchemin N."/>
            <person name="Sen A."/>
            <person name="Sur S.A."/>
            <person name="Gtari M."/>
            <person name="Wall L."/>
            <person name="Tisa L."/>
            <person name="Woyke T."/>
        </authorList>
    </citation>
    <scope>NUCLEOTIDE SEQUENCE [LARGE SCALE GENOMIC DNA]</scope>
    <source>
        <strain evidence="3">DSM 45817 / CECT 9037 / EuI1c</strain>
    </source>
</reference>
<dbReference type="InParanoid" id="E3J7N8"/>
<feature type="domain" description="VOC" evidence="1">
    <location>
        <begin position="12"/>
        <end position="130"/>
    </location>
</feature>
<keyword evidence="2" id="KW-0560">Oxidoreductase</keyword>
<dbReference type="InterPro" id="IPR029068">
    <property type="entry name" value="Glyas_Bleomycin-R_OHBP_Dase"/>
</dbReference>
<dbReference type="KEGG" id="fri:FraEuI1c_1588"/>
<dbReference type="GO" id="GO:0051213">
    <property type="term" value="F:dioxygenase activity"/>
    <property type="evidence" value="ECO:0007669"/>
    <property type="project" value="UniProtKB-KW"/>
</dbReference>
<dbReference type="Gene3D" id="3.10.180.10">
    <property type="entry name" value="2,3-Dihydroxybiphenyl 1,2-Dioxygenase, domain 1"/>
    <property type="match status" value="1"/>
</dbReference>
<dbReference type="STRING" id="298654.FraEuI1c_1588"/>
<keyword evidence="2" id="KW-0223">Dioxygenase</keyword>
<dbReference type="InterPro" id="IPR037523">
    <property type="entry name" value="VOC_core"/>
</dbReference>
<dbReference type="InterPro" id="IPR004360">
    <property type="entry name" value="Glyas_Fos-R_dOase_dom"/>
</dbReference>
<dbReference type="PROSITE" id="PS51819">
    <property type="entry name" value="VOC"/>
    <property type="match status" value="1"/>
</dbReference>
<dbReference type="eggNOG" id="COG3324">
    <property type="taxonomic scope" value="Bacteria"/>
</dbReference>
<dbReference type="Pfam" id="PF00903">
    <property type="entry name" value="Glyoxalase"/>
    <property type="match status" value="1"/>
</dbReference>
<accession>E3J7N8</accession>
<dbReference type="HOGENOM" id="CLU_127592_3_2_11"/>